<name>A0A1M4X0F0_9SPHI</name>
<evidence type="ECO:0008006" key="4">
    <source>
        <dbReference type="Google" id="ProtNLM"/>
    </source>
</evidence>
<evidence type="ECO:0000256" key="1">
    <source>
        <dbReference type="SAM" id="SignalP"/>
    </source>
</evidence>
<accession>A0A1M4X0F0</accession>
<evidence type="ECO:0000313" key="2">
    <source>
        <dbReference type="EMBL" id="SHE86954.1"/>
    </source>
</evidence>
<feature type="chain" id="PRO_5012296298" description="YD repeat-containing protein" evidence="1">
    <location>
        <begin position="25"/>
        <end position="279"/>
    </location>
</feature>
<dbReference type="RefSeq" id="WP_073229178.1">
    <property type="nucleotide sequence ID" value="NZ_FQUQ01000001.1"/>
</dbReference>
<reference evidence="3" key="1">
    <citation type="submission" date="2016-11" db="EMBL/GenBank/DDBJ databases">
        <authorList>
            <person name="Varghese N."/>
            <person name="Submissions S."/>
        </authorList>
    </citation>
    <scope>NUCLEOTIDE SEQUENCE [LARGE SCALE GENOMIC DNA]</scope>
    <source>
        <strain evidence="3">DSM 16990</strain>
    </source>
</reference>
<protein>
    <recommendedName>
        <fullName evidence="4">YD repeat-containing protein</fullName>
    </recommendedName>
</protein>
<gene>
    <name evidence="2" type="ORF">SAMN04488522_1011452</name>
</gene>
<evidence type="ECO:0000313" key="3">
    <source>
        <dbReference type="Proteomes" id="UP000184287"/>
    </source>
</evidence>
<dbReference type="AlphaFoldDB" id="A0A1M4X0F0"/>
<dbReference type="EMBL" id="FQUQ01000001">
    <property type="protein sequence ID" value="SHE86954.1"/>
    <property type="molecule type" value="Genomic_DNA"/>
</dbReference>
<proteinExistence type="predicted"/>
<keyword evidence="3" id="KW-1185">Reference proteome</keyword>
<dbReference type="PROSITE" id="PS51257">
    <property type="entry name" value="PROKAR_LIPOPROTEIN"/>
    <property type="match status" value="1"/>
</dbReference>
<dbReference type="Gene3D" id="2.180.10.10">
    <property type="entry name" value="RHS repeat-associated core"/>
    <property type="match status" value="1"/>
</dbReference>
<dbReference type="Proteomes" id="UP000184287">
    <property type="component" value="Unassembled WGS sequence"/>
</dbReference>
<organism evidence="2 3">
    <name type="scientific">Pedobacter caeni</name>
    <dbReference type="NCBI Taxonomy" id="288992"/>
    <lineage>
        <taxon>Bacteria</taxon>
        <taxon>Pseudomonadati</taxon>
        <taxon>Bacteroidota</taxon>
        <taxon>Sphingobacteriia</taxon>
        <taxon>Sphingobacteriales</taxon>
        <taxon>Sphingobacteriaceae</taxon>
        <taxon>Pedobacter</taxon>
    </lineage>
</organism>
<feature type="signal peptide" evidence="1">
    <location>
        <begin position="1"/>
        <end position="24"/>
    </location>
</feature>
<sequence length="279" mass="31835">MKKQLLTLAAIPLLFIACSKSSTAPETTPEVIPEKKLVKVEAKMTPIKAGVPVSADTFTWSRKEFDQDGNITLSMIRVGMNGPLSYEEEITYKYENKKVTEVKEGNYRNAYAYIGNTTVEIKKYKLSDLYETETREIGANGKVSKIYYYQAQGEERKLFQTTIFSYDANQRNTTKEFLTPPDLNGDQTIYTYDAKGNVLTESSFNRKTNTIIRELKFGYNYNEKGQLQEYIDGSGSDYKKFKNTYGADGMLTIQELSKSSNFDGPFEQVGQINYTYTYK</sequence>
<keyword evidence="1" id="KW-0732">Signal</keyword>
<dbReference type="OrthoDB" id="680246at2"/>